<evidence type="ECO:0000259" key="5">
    <source>
        <dbReference type="Pfam" id="PF00501"/>
    </source>
</evidence>
<comment type="similarity">
    <text evidence="1">Belongs to the ATP-dependent AMP-binding enzyme family.</text>
</comment>
<sequence>MTATMPPMATLAAAVRWHSDQTPDLPAVTDLRFRGTIRLETSLSYRELDHRADALAARLIAVTAPGDRVTVMCDHGVDYAVAFLGCLYAQRVAVPLFPADRPSRAARLHAVLRDAAPAASLLSPQDLATGTAMADRLGVLIRVDGGKPTAAADSRIDRMPDPDALAYLQYTSGSTRTPAGVMVTGRNIVAHFEQLLTVYPVVSERPMVNWLPLFHDMGLIFSLCLPLYAGTHAVTMAPTEFVKRPARWPQALSDYRAGATASPNFGLDMAVRDTSPDERSRLDLSTVRVLMNGSEPIRPASLRAFTAAFAASRFDPAAHSGAYGLAEATLVVTANAEGRGTTTIRADREALAQGRVVPVGRASGAAVEVVGCGTAVGQSVAIVDPETRQPCGERQVGEVWVAGPNVCSGYHGRPESTAEVFRAQRADHPSDWLRTGDLGFLMDADLFVVARLKDLIIIDGRNIYPADIEATVIESVPQFRPGHVVAFSIDRASGERVVIAGELDRNTPPSVRLPDLARRVRTIVANHYETMPVDVLFIEHGGLPKTTSGKLQRSATADRYRAGSLAVLPMDSDGRAIVPTVVR</sequence>
<dbReference type="InterPro" id="IPR042099">
    <property type="entry name" value="ANL_N_sf"/>
</dbReference>
<evidence type="ECO:0000256" key="2">
    <source>
        <dbReference type="ARBA" id="ARBA00022598"/>
    </source>
</evidence>
<dbReference type="InterPro" id="IPR040097">
    <property type="entry name" value="FAAL/FAAC"/>
</dbReference>
<dbReference type="PANTHER" id="PTHR22754">
    <property type="entry name" value="DISCO-INTERACTING PROTEIN 2 DIP2 -RELATED"/>
    <property type="match status" value="1"/>
</dbReference>
<dbReference type="GO" id="GO:0071766">
    <property type="term" value="P:Actinobacterium-type cell wall biogenesis"/>
    <property type="evidence" value="ECO:0007669"/>
    <property type="project" value="UniProtKB-ARBA"/>
</dbReference>
<comment type="caution">
    <text evidence="6">The sequence shown here is derived from an EMBL/GenBank/DDBJ whole genome shotgun (WGS) entry which is preliminary data.</text>
</comment>
<organism evidence="6 7">
    <name type="scientific">Nocardia pulmonis</name>
    <dbReference type="NCBI Taxonomy" id="2951408"/>
    <lineage>
        <taxon>Bacteria</taxon>
        <taxon>Bacillati</taxon>
        <taxon>Actinomycetota</taxon>
        <taxon>Actinomycetes</taxon>
        <taxon>Mycobacteriales</taxon>
        <taxon>Nocardiaceae</taxon>
        <taxon>Nocardia</taxon>
    </lineage>
</organism>
<evidence type="ECO:0000313" key="7">
    <source>
        <dbReference type="Proteomes" id="UP001139157"/>
    </source>
</evidence>
<dbReference type="FunFam" id="3.40.50.12780:FF:000013">
    <property type="entry name" value="Long-chain-fatty-acid--AMP ligase FadD32"/>
    <property type="match status" value="1"/>
</dbReference>
<evidence type="ECO:0000256" key="1">
    <source>
        <dbReference type="ARBA" id="ARBA00006432"/>
    </source>
</evidence>
<dbReference type="Gene3D" id="3.40.50.12780">
    <property type="entry name" value="N-terminal domain of ligase-like"/>
    <property type="match status" value="1"/>
</dbReference>
<evidence type="ECO:0000256" key="3">
    <source>
        <dbReference type="ARBA" id="ARBA00022832"/>
    </source>
</evidence>
<keyword evidence="2 6" id="KW-0436">Ligase</keyword>
<name>A0A9X2EBX7_9NOCA</name>
<dbReference type="CDD" id="cd05931">
    <property type="entry name" value="FAAL"/>
    <property type="match status" value="1"/>
</dbReference>
<dbReference type="GO" id="GO:0070566">
    <property type="term" value="F:adenylyltransferase activity"/>
    <property type="evidence" value="ECO:0007669"/>
    <property type="project" value="TreeGrafter"/>
</dbReference>
<dbReference type="EMBL" id="JAMRXG010000010">
    <property type="protein sequence ID" value="MCM6776373.1"/>
    <property type="molecule type" value="Genomic_DNA"/>
</dbReference>
<dbReference type="GO" id="GO:0016874">
    <property type="term" value="F:ligase activity"/>
    <property type="evidence" value="ECO:0007669"/>
    <property type="project" value="UniProtKB-KW"/>
</dbReference>
<dbReference type="SUPFAM" id="SSF56801">
    <property type="entry name" value="Acetyl-CoA synthetase-like"/>
    <property type="match status" value="1"/>
</dbReference>
<dbReference type="InterPro" id="IPR000873">
    <property type="entry name" value="AMP-dep_synth/lig_dom"/>
</dbReference>
<feature type="domain" description="AMP-dependent synthetase/ligase" evidence="5">
    <location>
        <begin position="16"/>
        <end position="411"/>
    </location>
</feature>
<keyword evidence="3" id="KW-0276">Fatty acid metabolism</keyword>
<proteinExistence type="inferred from homology"/>
<protein>
    <submittedName>
        <fullName evidence="6">Fatty acyl-AMP ligase</fullName>
    </submittedName>
</protein>
<evidence type="ECO:0000313" key="6">
    <source>
        <dbReference type="EMBL" id="MCM6776373.1"/>
    </source>
</evidence>
<dbReference type="InterPro" id="IPR045851">
    <property type="entry name" value="AMP-bd_C_sf"/>
</dbReference>
<gene>
    <name evidence="6" type="ORF">NDR86_23075</name>
</gene>
<dbReference type="Gene3D" id="3.30.300.30">
    <property type="match status" value="1"/>
</dbReference>
<accession>A0A9X2EBX7</accession>
<dbReference type="GO" id="GO:0006633">
    <property type="term" value="P:fatty acid biosynthetic process"/>
    <property type="evidence" value="ECO:0007669"/>
    <property type="project" value="TreeGrafter"/>
</dbReference>
<dbReference type="AlphaFoldDB" id="A0A9X2EBX7"/>
<dbReference type="Proteomes" id="UP001139157">
    <property type="component" value="Unassembled WGS sequence"/>
</dbReference>
<dbReference type="RefSeq" id="WP_251914678.1">
    <property type="nucleotide sequence ID" value="NZ_JAMRXG010000010.1"/>
</dbReference>
<keyword evidence="4" id="KW-0443">Lipid metabolism</keyword>
<keyword evidence="7" id="KW-1185">Reference proteome</keyword>
<dbReference type="GO" id="GO:0005886">
    <property type="term" value="C:plasma membrane"/>
    <property type="evidence" value="ECO:0007669"/>
    <property type="project" value="TreeGrafter"/>
</dbReference>
<reference evidence="6" key="1">
    <citation type="submission" date="2022-06" db="EMBL/GenBank/DDBJ databases">
        <title>Novel species in genus nocardia.</title>
        <authorList>
            <person name="Li F."/>
        </authorList>
    </citation>
    <scope>NUCLEOTIDE SEQUENCE</scope>
    <source>
        <strain evidence="6">CDC141</strain>
    </source>
</reference>
<dbReference type="PANTHER" id="PTHR22754:SF32">
    <property type="entry name" value="DISCO-INTERACTING PROTEIN 2"/>
    <property type="match status" value="1"/>
</dbReference>
<evidence type="ECO:0000256" key="4">
    <source>
        <dbReference type="ARBA" id="ARBA00023098"/>
    </source>
</evidence>
<dbReference type="Pfam" id="PF00501">
    <property type="entry name" value="AMP-binding"/>
    <property type="match status" value="1"/>
</dbReference>